<proteinExistence type="predicted"/>
<evidence type="ECO:0000313" key="1">
    <source>
        <dbReference type="EMBL" id="CAF2078922.1"/>
    </source>
</evidence>
<sequence>MFTVSSRLENLATLNHKEFQDTKALKTMEINGCEKVRISVDEELSPSLSCFGIRRSCSLLTKKLAEEETEFLKVLNFHMWKWTARFLKAEAR</sequence>
<organism evidence="1">
    <name type="scientific">Brassica napus</name>
    <name type="common">Rape</name>
    <dbReference type="NCBI Taxonomy" id="3708"/>
    <lineage>
        <taxon>Eukaryota</taxon>
        <taxon>Viridiplantae</taxon>
        <taxon>Streptophyta</taxon>
        <taxon>Embryophyta</taxon>
        <taxon>Tracheophyta</taxon>
        <taxon>Spermatophyta</taxon>
        <taxon>Magnoliopsida</taxon>
        <taxon>eudicotyledons</taxon>
        <taxon>Gunneridae</taxon>
        <taxon>Pentapetalae</taxon>
        <taxon>rosids</taxon>
        <taxon>malvids</taxon>
        <taxon>Brassicales</taxon>
        <taxon>Brassicaceae</taxon>
        <taxon>Brassiceae</taxon>
        <taxon>Brassica</taxon>
    </lineage>
</organism>
<dbReference type="EMBL" id="HG994365">
    <property type="protein sequence ID" value="CAF2078922.1"/>
    <property type="molecule type" value="Genomic_DNA"/>
</dbReference>
<dbReference type="Proteomes" id="UP001295469">
    <property type="component" value="Chromosome C01"/>
</dbReference>
<dbReference type="AlphaFoldDB" id="A0A816RZH3"/>
<accession>A0A816RZH3</accession>
<reference evidence="1" key="1">
    <citation type="submission" date="2021-01" db="EMBL/GenBank/DDBJ databases">
        <authorList>
            <consortium name="Genoscope - CEA"/>
            <person name="William W."/>
        </authorList>
    </citation>
    <scope>NUCLEOTIDE SEQUENCE</scope>
</reference>
<name>A0A816RZH3_BRANA</name>
<protein>
    <submittedName>
        <fullName evidence="1">(rape) hypothetical protein</fullName>
    </submittedName>
</protein>
<gene>
    <name evidence="1" type="ORF">DARMORV10_C01P50030.1</name>
</gene>